<dbReference type="Pfam" id="PF00395">
    <property type="entry name" value="SLH"/>
    <property type="match status" value="3"/>
</dbReference>
<evidence type="ECO:0000256" key="3">
    <source>
        <dbReference type="SAM" id="SignalP"/>
    </source>
</evidence>
<keyword evidence="1" id="KW-0677">Repeat</keyword>
<organism evidence="5 6">
    <name type="scientific">Ructibacterium gallinarum</name>
    <dbReference type="NCBI Taxonomy" id="2779355"/>
    <lineage>
        <taxon>Bacteria</taxon>
        <taxon>Bacillati</taxon>
        <taxon>Bacillota</taxon>
        <taxon>Clostridia</taxon>
        <taxon>Eubacteriales</taxon>
        <taxon>Oscillospiraceae</taxon>
        <taxon>Ructibacterium</taxon>
    </lineage>
</organism>
<evidence type="ECO:0000313" key="5">
    <source>
        <dbReference type="EMBL" id="MBE5039850.1"/>
    </source>
</evidence>
<proteinExistence type="predicted"/>
<protein>
    <submittedName>
        <fullName evidence="5">S-layer homology domain-containing protein</fullName>
    </submittedName>
</protein>
<dbReference type="InterPro" id="IPR013783">
    <property type="entry name" value="Ig-like_fold"/>
</dbReference>
<dbReference type="RefSeq" id="WP_226392403.1">
    <property type="nucleotide sequence ID" value="NZ_JADCKB010000008.1"/>
</dbReference>
<feature type="compositionally biased region" description="Polar residues" evidence="2">
    <location>
        <begin position="151"/>
        <end position="166"/>
    </location>
</feature>
<name>A0A9D5R8D2_9FIRM</name>
<evidence type="ECO:0000256" key="2">
    <source>
        <dbReference type="SAM" id="MobiDB-lite"/>
    </source>
</evidence>
<dbReference type="InterPro" id="IPR036116">
    <property type="entry name" value="FN3_sf"/>
</dbReference>
<keyword evidence="6" id="KW-1185">Reference proteome</keyword>
<feature type="chain" id="PRO_5039644226" evidence="3">
    <location>
        <begin position="33"/>
        <end position="355"/>
    </location>
</feature>
<comment type="caution">
    <text evidence="5">The sequence shown here is derived from an EMBL/GenBank/DDBJ whole genome shotgun (WGS) entry which is preliminary data.</text>
</comment>
<sequence length="355" mass="39077">MKKTRKTWSRRICGALLALCMIMELAPMAAFASNIPSPPTNLRFETVESDPKQEMYIKWDKVAPPEGYQYVEYEIERYHNGQPAYEPGVDPFLTTYTVMPFKKAVNPADGYSFRVRARGINVLGDIDAFPGPTTYYLGEPGPWSDWAVSDGSIQASDDRGSNQPDENQMVPGDFLDVNENDWYYNSVNYVFDNGILSGVSDNEFAPNADMDRGMIVTALWRMDGRKQAEAVIFADVAADAYYAGAVAWAAANDIVSGVSDNTFAPGAGVTREQMATIMYRYAYSKNLVANEPYNLNQFGDNSQISSWARDSVAWAVGAGLIAGKDGGILDPQGGATRAEVATVLMRLDEYLKNAN</sequence>
<dbReference type="SUPFAM" id="SSF49265">
    <property type="entry name" value="Fibronectin type III"/>
    <property type="match status" value="1"/>
</dbReference>
<dbReference type="EMBL" id="JADCKB010000008">
    <property type="protein sequence ID" value="MBE5039850.1"/>
    <property type="molecule type" value="Genomic_DNA"/>
</dbReference>
<feature type="domain" description="SLH" evidence="4">
    <location>
        <begin position="295"/>
        <end position="355"/>
    </location>
</feature>
<feature type="domain" description="SLH" evidence="4">
    <location>
        <begin position="170"/>
        <end position="228"/>
    </location>
</feature>
<reference evidence="5" key="1">
    <citation type="submission" date="2020-10" db="EMBL/GenBank/DDBJ databases">
        <title>ChiBAC.</title>
        <authorList>
            <person name="Zenner C."/>
            <person name="Hitch T.C.A."/>
            <person name="Clavel T."/>
        </authorList>
    </citation>
    <scope>NUCLEOTIDE SEQUENCE</scope>
    <source>
        <strain evidence="5">DSM 107454</strain>
    </source>
</reference>
<feature type="region of interest" description="Disordered" evidence="2">
    <location>
        <begin position="148"/>
        <end position="169"/>
    </location>
</feature>
<dbReference type="Gene3D" id="2.60.40.10">
    <property type="entry name" value="Immunoglobulins"/>
    <property type="match status" value="1"/>
</dbReference>
<evidence type="ECO:0000313" key="6">
    <source>
        <dbReference type="Proteomes" id="UP000806542"/>
    </source>
</evidence>
<feature type="signal peptide" evidence="3">
    <location>
        <begin position="1"/>
        <end position="32"/>
    </location>
</feature>
<dbReference type="Proteomes" id="UP000806542">
    <property type="component" value="Unassembled WGS sequence"/>
</dbReference>
<dbReference type="InterPro" id="IPR003961">
    <property type="entry name" value="FN3_dom"/>
</dbReference>
<dbReference type="AlphaFoldDB" id="A0A9D5R8D2"/>
<dbReference type="PROSITE" id="PS51272">
    <property type="entry name" value="SLH"/>
    <property type="match status" value="3"/>
</dbReference>
<evidence type="ECO:0000259" key="4">
    <source>
        <dbReference type="PROSITE" id="PS51272"/>
    </source>
</evidence>
<evidence type="ECO:0000256" key="1">
    <source>
        <dbReference type="ARBA" id="ARBA00022737"/>
    </source>
</evidence>
<gene>
    <name evidence="5" type="ORF">INF28_05150</name>
</gene>
<feature type="domain" description="SLH" evidence="4">
    <location>
        <begin position="229"/>
        <end position="292"/>
    </location>
</feature>
<dbReference type="InterPro" id="IPR001119">
    <property type="entry name" value="SLH_dom"/>
</dbReference>
<dbReference type="CDD" id="cd00063">
    <property type="entry name" value="FN3"/>
    <property type="match status" value="1"/>
</dbReference>
<keyword evidence="3" id="KW-0732">Signal</keyword>
<accession>A0A9D5R8D2</accession>